<proteinExistence type="predicted"/>
<reference evidence="2 3" key="1">
    <citation type="submission" date="2021-08" db="EMBL/GenBank/DDBJ databases">
        <title>Devosia salina sp. nov., isolated from the South China Sea sediment.</title>
        <authorList>
            <person name="Zhou Z."/>
        </authorList>
    </citation>
    <scope>NUCLEOTIDE SEQUENCE [LARGE SCALE GENOMIC DNA]</scope>
    <source>
        <strain evidence="2 3">SCS-3</strain>
    </source>
</reference>
<feature type="coiled-coil region" evidence="1">
    <location>
        <begin position="40"/>
        <end position="123"/>
    </location>
</feature>
<evidence type="ECO:0000313" key="2">
    <source>
        <dbReference type="EMBL" id="QYO75084.1"/>
    </source>
</evidence>
<dbReference type="RefSeq" id="WP_220303548.1">
    <property type="nucleotide sequence ID" value="NZ_CP080590.1"/>
</dbReference>
<evidence type="ECO:0000256" key="1">
    <source>
        <dbReference type="SAM" id="Coils"/>
    </source>
</evidence>
<keyword evidence="3" id="KW-1185">Reference proteome</keyword>
<accession>A0ABX8WC12</accession>
<dbReference type="Proteomes" id="UP000825799">
    <property type="component" value="Chromosome"/>
</dbReference>
<evidence type="ECO:0000313" key="3">
    <source>
        <dbReference type="Proteomes" id="UP000825799"/>
    </source>
</evidence>
<sequence length="131" mass="14714">MLRILRLKEVPLAFPRFFAFRTRSPGRDQQTDATRLGAVASVVESQLNETEREMSGLKTRVDQAYLKATALLEASGDYADRSSEDEAEIRAFEASASAARQRLAQLEQQKTLLEQIRTMLQQATPAQPTEQ</sequence>
<dbReference type="EMBL" id="CP080590">
    <property type="protein sequence ID" value="QYO75084.1"/>
    <property type="molecule type" value="Genomic_DNA"/>
</dbReference>
<gene>
    <name evidence="2" type="ORF">K1X15_10425</name>
</gene>
<organism evidence="2 3">
    <name type="scientific">Devosia salina</name>
    <dbReference type="NCBI Taxonomy" id="2860336"/>
    <lineage>
        <taxon>Bacteria</taxon>
        <taxon>Pseudomonadati</taxon>
        <taxon>Pseudomonadota</taxon>
        <taxon>Alphaproteobacteria</taxon>
        <taxon>Hyphomicrobiales</taxon>
        <taxon>Devosiaceae</taxon>
        <taxon>Devosia</taxon>
    </lineage>
</organism>
<name>A0ABX8WC12_9HYPH</name>
<keyword evidence="1" id="KW-0175">Coiled coil</keyword>
<protein>
    <recommendedName>
        <fullName evidence="4">DUF4164 family protein</fullName>
    </recommendedName>
</protein>
<evidence type="ECO:0008006" key="4">
    <source>
        <dbReference type="Google" id="ProtNLM"/>
    </source>
</evidence>